<proteinExistence type="predicted"/>
<dbReference type="PANTHER" id="PTHR26374">
    <property type="entry name" value="ZINC FINGER PROTEIN ZAT5"/>
    <property type="match status" value="1"/>
</dbReference>
<dbReference type="PANTHER" id="PTHR26374:SF342">
    <property type="entry name" value="OS05G0461200 PROTEIN"/>
    <property type="match status" value="1"/>
</dbReference>
<evidence type="ECO:0000256" key="3">
    <source>
        <dbReference type="ARBA" id="ARBA00022737"/>
    </source>
</evidence>
<keyword evidence="7" id="KW-0804">Transcription</keyword>
<comment type="caution">
    <text evidence="11">The sequence shown here is derived from an EMBL/GenBank/DDBJ whole genome shotgun (WGS) entry which is preliminary data.</text>
</comment>
<evidence type="ECO:0000256" key="9">
    <source>
        <dbReference type="PROSITE-ProRule" id="PRU00042"/>
    </source>
</evidence>
<name>A0A5J9U7M6_9POAL</name>
<reference evidence="11 12" key="1">
    <citation type="journal article" date="2019" name="Sci. Rep.">
        <title>A high-quality genome of Eragrostis curvula grass provides insights into Poaceae evolution and supports new strategies to enhance forage quality.</title>
        <authorList>
            <person name="Carballo J."/>
            <person name="Santos B.A.C.M."/>
            <person name="Zappacosta D."/>
            <person name="Garbus I."/>
            <person name="Selva J.P."/>
            <person name="Gallo C.A."/>
            <person name="Diaz A."/>
            <person name="Albertini E."/>
            <person name="Caccamo M."/>
            <person name="Echenique V."/>
        </authorList>
    </citation>
    <scope>NUCLEOTIDE SEQUENCE [LARGE SCALE GENOMIC DNA]</scope>
    <source>
        <strain evidence="12">cv. Victoria</strain>
        <tissue evidence="11">Leaf</tissue>
    </source>
</reference>
<keyword evidence="2" id="KW-0479">Metal-binding</keyword>
<evidence type="ECO:0000259" key="10">
    <source>
        <dbReference type="PROSITE" id="PS50157"/>
    </source>
</evidence>
<protein>
    <recommendedName>
        <fullName evidence="10">C2H2-type domain-containing protein</fullName>
    </recommendedName>
</protein>
<evidence type="ECO:0000256" key="4">
    <source>
        <dbReference type="ARBA" id="ARBA00022771"/>
    </source>
</evidence>
<dbReference type="InterPro" id="IPR036236">
    <property type="entry name" value="Znf_C2H2_sf"/>
</dbReference>
<dbReference type="PROSITE" id="PS50157">
    <property type="entry name" value="ZINC_FINGER_C2H2_2"/>
    <property type="match status" value="2"/>
</dbReference>
<dbReference type="GO" id="GO:0005634">
    <property type="term" value="C:nucleus"/>
    <property type="evidence" value="ECO:0007669"/>
    <property type="project" value="UniProtKB-SubCell"/>
</dbReference>
<dbReference type="SMART" id="SM00355">
    <property type="entry name" value="ZnF_C2H2"/>
    <property type="match status" value="2"/>
</dbReference>
<sequence>MMENETRAATARVLVLLSQQRQRGGVGVGVGSVQRGGRLFQCKTCGRRFPTFQALGGHRASHRRPEPYYGLGRRKLEAAHAHDGECAAGPIRVHGCPVCGVEFAVGQALGGHMRRHRAAAAANAGARGSRAVTPEACISEPTAAKADDDGGDCVDGICLELNLTPSASCAKCQKKAAGLGTEHKFVFDCIL</sequence>
<keyword evidence="12" id="KW-1185">Reference proteome</keyword>
<keyword evidence="3" id="KW-0677">Repeat</keyword>
<evidence type="ECO:0000256" key="2">
    <source>
        <dbReference type="ARBA" id="ARBA00022723"/>
    </source>
</evidence>
<evidence type="ECO:0000256" key="1">
    <source>
        <dbReference type="ARBA" id="ARBA00004123"/>
    </source>
</evidence>
<dbReference type="PROSITE" id="PS00028">
    <property type="entry name" value="ZINC_FINGER_C2H2_1"/>
    <property type="match status" value="2"/>
</dbReference>
<dbReference type="AlphaFoldDB" id="A0A5J9U7M6"/>
<feature type="domain" description="C2H2-type" evidence="10">
    <location>
        <begin position="40"/>
        <end position="67"/>
    </location>
</feature>
<evidence type="ECO:0000313" key="11">
    <source>
        <dbReference type="EMBL" id="TVU19709.1"/>
    </source>
</evidence>
<keyword evidence="6" id="KW-0805">Transcription regulation</keyword>
<dbReference type="SUPFAM" id="SSF57667">
    <property type="entry name" value="beta-beta-alpha zinc fingers"/>
    <property type="match status" value="1"/>
</dbReference>
<evidence type="ECO:0000256" key="7">
    <source>
        <dbReference type="ARBA" id="ARBA00023163"/>
    </source>
</evidence>
<comment type="subcellular location">
    <subcellularLocation>
        <location evidence="1">Nucleus</location>
    </subcellularLocation>
</comment>
<dbReference type="Pfam" id="PF13912">
    <property type="entry name" value="zf-C2H2_6"/>
    <property type="match status" value="2"/>
</dbReference>
<dbReference type="OrthoDB" id="9411774at2759"/>
<gene>
    <name evidence="11" type="ORF">EJB05_35876</name>
</gene>
<accession>A0A5J9U7M6</accession>
<keyword evidence="5" id="KW-0862">Zinc</keyword>
<keyword evidence="8" id="KW-0539">Nucleus</keyword>
<evidence type="ECO:0000256" key="8">
    <source>
        <dbReference type="ARBA" id="ARBA00023242"/>
    </source>
</evidence>
<dbReference type="GO" id="GO:0008270">
    <property type="term" value="F:zinc ion binding"/>
    <property type="evidence" value="ECO:0007669"/>
    <property type="project" value="UniProtKB-KW"/>
</dbReference>
<evidence type="ECO:0000313" key="12">
    <source>
        <dbReference type="Proteomes" id="UP000324897"/>
    </source>
</evidence>
<dbReference type="InterPro" id="IPR013087">
    <property type="entry name" value="Znf_C2H2_type"/>
</dbReference>
<dbReference type="Proteomes" id="UP000324897">
    <property type="component" value="Chromosome 7"/>
</dbReference>
<organism evidence="11 12">
    <name type="scientific">Eragrostis curvula</name>
    <name type="common">weeping love grass</name>
    <dbReference type="NCBI Taxonomy" id="38414"/>
    <lineage>
        <taxon>Eukaryota</taxon>
        <taxon>Viridiplantae</taxon>
        <taxon>Streptophyta</taxon>
        <taxon>Embryophyta</taxon>
        <taxon>Tracheophyta</taxon>
        <taxon>Spermatophyta</taxon>
        <taxon>Magnoliopsida</taxon>
        <taxon>Liliopsida</taxon>
        <taxon>Poales</taxon>
        <taxon>Poaceae</taxon>
        <taxon>PACMAD clade</taxon>
        <taxon>Chloridoideae</taxon>
        <taxon>Eragrostideae</taxon>
        <taxon>Eragrostidinae</taxon>
        <taxon>Eragrostis</taxon>
    </lineage>
</organism>
<dbReference type="Gene3D" id="3.30.160.60">
    <property type="entry name" value="Classic Zinc Finger"/>
    <property type="match status" value="1"/>
</dbReference>
<dbReference type="Gramene" id="TVU19709">
    <property type="protein sequence ID" value="TVU19709"/>
    <property type="gene ID" value="EJB05_35876"/>
</dbReference>
<feature type="non-terminal residue" evidence="11">
    <location>
        <position position="1"/>
    </location>
</feature>
<evidence type="ECO:0000256" key="5">
    <source>
        <dbReference type="ARBA" id="ARBA00022833"/>
    </source>
</evidence>
<keyword evidence="4 9" id="KW-0863">Zinc-finger</keyword>
<dbReference type="EMBL" id="RWGY01000029">
    <property type="protein sequence ID" value="TVU19709.1"/>
    <property type="molecule type" value="Genomic_DNA"/>
</dbReference>
<feature type="domain" description="C2H2-type" evidence="10">
    <location>
        <begin position="94"/>
        <end position="121"/>
    </location>
</feature>
<evidence type="ECO:0000256" key="6">
    <source>
        <dbReference type="ARBA" id="ARBA00023015"/>
    </source>
</evidence>